<dbReference type="PANTHER" id="PTHR24320:SF252">
    <property type="entry name" value="DEHYDROGENASE_REDUCTASE FAMILY PROTEIN, PUTATIVE (AFU_ORTHOLOGUE AFUA_3G08550)-RELATED"/>
    <property type="match status" value="1"/>
</dbReference>
<dbReference type="InterPro" id="IPR002347">
    <property type="entry name" value="SDR_fam"/>
</dbReference>
<comment type="similarity">
    <text evidence="1">Belongs to the short-chain dehydrogenases/reductases (SDR) family.</text>
</comment>
<dbReference type="Proteomes" id="UP001342314">
    <property type="component" value="Unassembled WGS sequence"/>
</dbReference>
<accession>A0AAV5GL04</accession>
<sequence>MTHYGAGADLPRFKWMLGHLTASTPKPEGNLTGRVAVVTGATSGLGYACACHFARLNTSTIIFAVRSPEKAKTWIQRLYKEVPSFRGEVKALALDLNRLESVKAFVGELDKLVDRLDFAVLNAGVAPLKHIDSPHGFNQDIQVNVVSTGLLALLLLPKLGATAKLPQPDGATPMAKSQLLVVASEETQKLLLDADKPLQAASVPGFREKIPADEMYQITKLFDVFLARKIGALTASAGVQVTSTSPGLCQSGLRDDFGPVAAWIFNRIAWSAEFGTRYYMRAVLLPHPQGSFISPVGDDFPPSTFACSKEGVQVEERMWAEACGVWKEAAPEVKEVLGA</sequence>
<dbReference type="InterPro" id="IPR036291">
    <property type="entry name" value="NAD(P)-bd_dom_sf"/>
</dbReference>
<dbReference type="GO" id="GO:0016491">
    <property type="term" value="F:oxidoreductase activity"/>
    <property type="evidence" value="ECO:0007669"/>
    <property type="project" value="UniProtKB-KW"/>
</dbReference>
<evidence type="ECO:0000256" key="3">
    <source>
        <dbReference type="ARBA" id="ARBA00023002"/>
    </source>
</evidence>
<dbReference type="PRINTS" id="PR00081">
    <property type="entry name" value="GDHRDH"/>
</dbReference>
<keyword evidence="2" id="KW-0521">NADP</keyword>
<dbReference type="SUPFAM" id="SSF51735">
    <property type="entry name" value="NAD(P)-binding Rossmann-fold domains"/>
    <property type="match status" value="1"/>
</dbReference>
<protein>
    <recommendedName>
        <fullName evidence="6">NAD(P)-binding protein</fullName>
    </recommendedName>
</protein>
<keyword evidence="3" id="KW-0560">Oxidoreductase</keyword>
<dbReference type="Gene3D" id="3.40.50.720">
    <property type="entry name" value="NAD(P)-binding Rossmann-like Domain"/>
    <property type="match status" value="1"/>
</dbReference>
<evidence type="ECO:0000256" key="1">
    <source>
        <dbReference type="ARBA" id="ARBA00006484"/>
    </source>
</evidence>
<organism evidence="4 5">
    <name type="scientific">Rhodotorula paludigena</name>
    <dbReference type="NCBI Taxonomy" id="86838"/>
    <lineage>
        <taxon>Eukaryota</taxon>
        <taxon>Fungi</taxon>
        <taxon>Dikarya</taxon>
        <taxon>Basidiomycota</taxon>
        <taxon>Pucciniomycotina</taxon>
        <taxon>Microbotryomycetes</taxon>
        <taxon>Sporidiobolales</taxon>
        <taxon>Sporidiobolaceae</taxon>
        <taxon>Rhodotorula</taxon>
    </lineage>
</organism>
<proteinExistence type="inferred from homology"/>
<evidence type="ECO:0000256" key="2">
    <source>
        <dbReference type="ARBA" id="ARBA00022857"/>
    </source>
</evidence>
<dbReference type="EMBL" id="BQKY01000013">
    <property type="protein sequence ID" value="GJN93305.1"/>
    <property type="molecule type" value="Genomic_DNA"/>
</dbReference>
<dbReference type="PANTHER" id="PTHR24320">
    <property type="entry name" value="RETINOL DEHYDROGENASE"/>
    <property type="match status" value="1"/>
</dbReference>
<name>A0AAV5GL04_9BASI</name>
<evidence type="ECO:0000313" key="5">
    <source>
        <dbReference type="Proteomes" id="UP001342314"/>
    </source>
</evidence>
<gene>
    <name evidence="4" type="ORF">Rhopal_006352-T1</name>
</gene>
<dbReference type="AlphaFoldDB" id="A0AAV5GL04"/>
<reference evidence="4 5" key="1">
    <citation type="submission" date="2021-12" db="EMBL/GenBank/DDBJ databases">
        <title>High titer production of polyol ester of fatty acids by Rhodotorula paludigena BS15 towards product separation-free biomass refinery.</title>
        <authorList>
            <person name="Mano J."/>
            <person name="Ono H."/>
            <person name="Tanaka T."/>
            <person name="Naito K."/>
            <person name="Sushida H."/>
            <person name="Ike M."/>
            <person name="Tokuyasu K."/>
            <person name="Kitaoka M."/>
        </authorList>
    </citation>
    <scope>NUCLEOTIDE SEQUENCE [LARGE SCALE GENOMIC DNA]</scope>
    <source>
        <strain evidence="4 5">BS15</strain>
    </source>
</reference>
<dbReference type="Pfam" id="PF00106">
    <property type="entry name" value="adh_short"/>
    <property type="match status" value="1"/>
</dbReference>
<evidence type="ECO:0000313" key="4">
    <source>
        <dbReference type="EMBL" id="GJN93305.1"/>
    </source>
</evidence>
<evidence type="ECO:0008006" key="6">
    <source>
        <dbReference type="Google" id="ProtNLM"/>
    </source>
</evidence>
<keyword evidence="5" id="KW-1185">Reference proteome</keyword>
<comment type="caution">
    <text evidence="4">The sequence shown here is derived from an EMBL/GenBank/DDBJ whole genome shotgun (WGS) entry which is preliminary data.</text>
</comment>